<dbReference type="InterPro" id="IPR036384">
    <property type="entry name" value="Tus_sf"/>
</dbReference>
<dbReference type="Gene3D" id="3.50.14.10">
    <property type="entry name" value="Replication terminator Tus, domain 1 superfamily/Replication terminator Tus"/>
    <property type="match status" value="1"/>
</dbReference>
<dbReference type="InterPro" id="IPR036381">
    <property type="entry name" value="Tus_dom1"/>
</dbReference>
<proteinExistence type="predicted"/>
<keyword evidence="2" id="KW-0235">DNA replication</keyword>
<dbReference type="EMBL" id="UIGI01000002">
    <property type="protein sequence ID" value="SUY92766.1"/>
    <property type="molecule type" value="Genomic_DNA"/>
</dbReference>
<evidence type="ECO:0000313" key="6">
    <source>
        <dbReference type="Proteomes" id="UP000255528"/>
    </source>
</evidence>
<evidence type="ECO:0000313" key="5">
    <source>
        <dbReference type="EMBL" id="SUY92766.1"/>
    </source>
</evidence>
<keyword evidence="3" id="KW-0238">DNA-binding</keyword>
<protein>
    <submittedName>
        <fullName evidence="5">DNA replication terminus site-binding protein</fullName>
    </submittedName>
</protein>
<dbReference type="InterPro" id="IPR008865">
    <property type="entry name" value="DNA_replication_term_site-bd"/>
</dbReference>
<reference evidence="5 6" key="1">
    <citation type="submission" date="2018-06" db="EMBL/GenBank/DDBJ databases">
        <authorList>
            <consortium name="Pathogen Informatics"/>
            <person name="Doyle S."/>
        </authorList>
    </citation>
    <scope>NUCLEOTIDE SEQUENCE [LARGE SCALE GENOMIC DNA]</scope>
    <source>
        <strain evidence="5 6">NCTC12119</strain>
    </source>
</reference>
<dbReference type="SUPFAM" id="SSF56596">
    <property type="entry name" value="Replication terminator protein (Tus)"/>
    <property type="match status" value="1"/>
</dbReference>
<evidence type="ECO:0000256" key="3">
    <source>
        <dbReference type="ARBA" id="ARBA00023125"/>
    </source>
</evidence>
<keyword evidence="1" id="KW-0963">Cytoplasm</keyword>
<evidence type="ECO:0000256" key="2">
    <source>
        <dbReference type="ARBA" id="ARBA00022705"/>
    </source>
</evidence>
<accession>A0A381KQI6</accession>
<dbReference type="GO" id="GO:0003677">
    <property type="term" value="F:DNA binding"/>
    <property type="evidence" value="ECO:0007669"/>
    <property type="project" value="UniProtKB-KW"/>
</dbReference>
<dbReference type="Proteomes" id="UP000255528">
    <property type="component" value="Unassembled WGS sequence"/>
</dbReference>
<dbReference type="AlphaFoldDB" id="A0A381KQI6"/>
<dbReference type="GO" id="GO:0005737">
    <property type="term" value="C:cytoplasm"/>
    <property type="evidence" value="ECO:0007669"/>
    <property type="project" value="InterPro"/>
</dbReference>
<sequence length="323" mass="36898">MVNNLRGLRDQIGYRIDELGDYLAATPPVVSELMTISRLSRKEERIKSSWEGFKVQHISGEQSVTRIIDALKDFGTDNPQQLNEESTKFTAKYPGLVVVPDKADKLRKLIEEINNAKNQFARALMSLSTDRYERFDEVHAQFPGLVTLQATRNILFSDNPLKKVTFGWRYNRNTEKKTKLELIDILTRRKDALFKNLLTRDQTERLSTLDYAIKKLASMQLQGDEGFRLCRVNSFPVPIVHAWFEGDDRDTQTKNKYLSTKASLPLFATGSFPVPQLKLLSDWDQAVEGDKAKSGRQTQRVYTELVPGADLGIFIVRVASHEE</sequence>
<evidence type="ECO:0000256" key="1">
    <source>
        <dbReference type="ARBA" id="ARBA00022490"/>
    </source>
</evidence>
<organism evidence="5 6">
    <name type="scientific">Buttiauxella agrestis</name>
    <dbReference type="NCBI Taxonomy" id="82977"/>
    <lineage>
        <taxon>Bacteria</taxon>
        <taxon>Pseudomonadati</taxon>
        <taxon>Pseudomonadota</taxon>
        <taxon>Gammaproteobacteria</taxon>
        <taxon>Enterobacterales</taxon>
        <taxon>Enterobacteriaceae</taxon>
        <taxon>Buttiauxella</taxon>
    </lineage>
</organism>
<keyword evidence="4" id="KW-0175">Coiled coil</keyword>
<feature type="coiled-coil region" evidence="4">
    <location>
        <begin position="99"/>
        <end position="126"/>
    </location>
</feature>
<evidence type="ECO:0000256" key="4">
    <source>
        <dbReference type="SAM" id="Coils"/>
    </source>
</evidence>
<dbReference type="Pfam" id="PF05472">
    <property type="entry name" value="Ter"/>
    <property type="match status" value="1"/>
</dbReference>
<name>A0A381KQI6_9ENTR</name>
<dbReference type="GO" id="GO:0006274">
    <property type="term" value="P:DNA replication termination"/>
    <property type="evidence" value="ECO:0007669"/>
    <property type="project" value="InterPro"/>
</dbReference>
<gene>
    <name evidence="5" type="ORF">NCTC12119_04795</name>
</gene>